<feature type="domain" description="Peptidase S54 rhomboid" evidence="8">
    <location>
        <begin position="299"/>
        <end position="394"/>
    </location>
</feature>
<evidence type="ECO:0000256" key="7">
    <source>
        <dbReference type="SAM" id="Phobius"/>
    </source>
</evidence>
<dbReference type="PANTHER" id="PTHR43731">
    <property type="entry name" value="RHOMBOID PROTEASE"/>
    <property type="match status" value="1"/>
</dbReference>
<evidence type="ECO:0000256" key="4">
    <source>
        <dbReference type="ARBA" id="ARBA00022801"/>
    </source>
</evidence>
<dbReference type="SUPFAM" id="SSF144091">
    <property type="entry name" value="Rhomboid-like"/>
    <property type="match status" value="1"/>
</dbReference>
<dbReference type="InterPro" id="IPR022764">
    <property type="entry name" value="Peptidase_S54_rhomboid_dom"/>
</dbReference>
<keyword evidence="6 7" id="KW-0472">Membrane</keyword>
<keyword evidence="3 7" id="KW-0812">Transmembrane</keyword>
<dbReference type="GO" id="GO:0006465">
    <property type="term" value="P:signal peptide processing"/>
    <property type="evidence" value="ECO:0007669"/>
    <property type="project" value="TreeGrafter"/>
</dbReference>
<dbReference type="PANTHER" id="PTHR43731:SF14">
    <property type="entry name" value="PRESENILIN-ASSOCIATED RHOMBOID-LIKE PROTEIN, MITOCHONDRIAL"/>
    <property type="match status" value="1"/>
</dbReference>
<comment type="subcellular location">
    <subcellularLocation>
        <location evidence="1">Membrane</location>
        <topology evidence="1">Multi-pass membrane protein</topology>
    </subcellularLocation>
</comment>
<keyword evidence="5 7" id="KW-1133">Transmembrane helix</keyword>
<keyword evidence="4" id="KW-0378">Hydrolase</keyword>
<feature type="transmembrane region" description="Helical" evidence="7">
    <location>
        <begin position="381"/>
        <end position="403"/>
    </location>
</feature>
<protein>
    <recommendedName>
        <fullName evidence="8">Peptidase S54 rhomboid domain-containing protein</fullName>
    </recommendedName>
</protein>
<evidence type="ECO:0000256" key="3">
    <source>
        <dbReference type="ARBA" id="ARBA00022692"/>
    </source>
</evidence>
<feature type="transmembrane region" description="Helical" evidence="7">
    <location>
        <begin position="356"/>
        <end position="375"/>
    </location>
</feature>
<dbReference type="GO" id="GO:0004252">
    <property type="term" value="F:serine-type endopeptidase activity"/>
    <property type="evidence" value="ECO:0007669"/>
    <property type="project" value="InterPro"/>
</dbReference>
<organism evidence="9 10">
    <name type="scientific">Armillaria borealis</name>
    <dbReference type="NCBI Taxonomy" id="47425"/>
    <lineage>
        <taxon>Eukaryota</taxon>
        <taxon>Fungi</taxon>
        <taxon>Dikarya</taxon>
        <taxon>Basidiomycota</taxon>
        <taxon>Agaricomycotina</taxon>
        <taxon>Agaricomycetes</taxon>
        <taxon>Agaricomycetidae</taxon>
        <taxon>Agaricales</taxon>
        <taxon>Marasmiineae</taxon>
        <taxon>Physalacriaceae</taxon>
        <taxon>Armillaria</taxon>
    </lineage>
</organism>
<evidence type="ECO:0000256" key="5">
    <source>
        <dbReference type="ARBA" id="ARBA00022989"/>
    </source>
</evidence>
<reference evidence="9" key="1">
    <citation type="submission" date="2023-06" db="EMBL/GenBank/DDBJ databases">
        <authorList>
            <consortium name="Lawrence Berkeley National Laboratory"/>
            <person name="Ahrendt S."/>
            <person name="Sahu N."/>
            <person name="Indic B."/>
            <person name="Wong-Bajracharya J."/>
            <person name="Merenyi Z."/>
            <person name="Ke H.-M."/>
            <person name="Monk M."/>
            <person name="Kocsube S."/>
            <person name="Drula E."/>
            <person name="Lipzen A."/>
            <person name="Balint B."/>
            <person name="Henrissat B."/>
            <person name="Andreopoulos B."/>
            <person name="Martin F.M."/>
            <person name="Harder C.B."/>
            <person name="Rigling D."/>
            <person name="Ford K.L."/>
            <person name="Foster G.D."/>
            <person name="Pangilinan J."/>
            <person name="Papanicolaou A."/>
            <person name="Barry K."/>
            <person name="LaButti K."/>
            <person name="Viragh M."/>
            <person name="Koriabine M."/>
            <person name="Yan M."/>
            <person name="Riley R."/>
            <person name="Champramary S."/>
            <person name="Plett K.L."/>
            <person name="Tsai I.J."/>
            <person name="Slot J."/>
            <person name="Sipos G."/>
            <person name="Plett J."/>
            <person name="Nagy L.G."/>
            <person name="Grigoriev I.V."/>
        </authorList>
    </citation>
    <scope>NUCLEOTIDE SEQUENCE</scope>
    <source>
        <strain evidence="9">FPL87.14</strain>
    </source>
</reference>
<evidence type="ECO:0000313" key="9">
    <source>
        <dbReference type="EMBL" id="KAK0444879.1"/>
    </source>
</evidence>
<feature type="transmembrane region" description="Helical" evidence="7">
    <location>
        <begin position="248"/>
        <end position="271"/>
    </location>
</feature>
<evidence type="ECO:0000256" key="2">
    <source>
        <dbReference type="ARBA" id="ARBA00009045"/>
    </source>
</evidence>
<evidence type="ECO:0000256" key="1">
    <source>
        <dbReference type="ARBA" id="ARBA00004141"/>
    </source>
</evidence>
<keyword evidence="10" id="KW-1185">Reference proteome</keyword>
<evidence type="ECO:0000259" key="8">
    <source>
        <dbReference type="Pfam" id="PF01694"/>
    </source>
</evidence>
<proteinExistence type="inferred from homology"/>
<feature type="domain" description="Peptidase S54 rhomboid" evidence="8">
    <location>
        <begin position="197"/>
        <end position="273"/>
    </location>
</feature>
<dbReference type="Proteomes" id="UP001175226">
    <property type="component" value="Unassembled WGS sequence"/>
</dbReference>
<accession>A0AA39JP35</accession>
<dbReference type="Gene3D" id="1.20.1540.10">
    <property type="entry name" value="Rhomboid-like"/>
    <property type="match status" value="1"/>
</dbReference>
<dbReference type="InterPro" id="IPR050925">
    <property type="entry name" value="Rhomboid_protease_S54"/>
</dbReference>
<dbReference type="EMBL" id="JAUEPT010000018">
    <property type="protein sequence ID" value="KAK0444879.1"/>
    <property type="molecule type" value="Genomic_DNA"/>
</dbReference>
<name>A0AA39JP35_9AGAR</name>
<dbReference type="Pfam" id="PF01694">
    <property type="entry name" value="Rhomboid"/>
    <property type="match status" value="2"/>
</dbReference>
<evidence type="ECO:0000256" key="6">
    <source>
        <dbReference type="ARBA" id="ARBA00023136"/>
    </source>
</evidence>
<dbReference type="GO" id="GO:0016020">
    <property type="term" value="C:membrane"/>
    <property type="evidence" value="ECO:0007669"/>
    <property type="project" value="UniProtKB-SubCell"/>
</dbReference>
<gene>
    <name evidence="9" type="ORF">EV421DRAFT_1709074</name>
</gene>
<comment type="similarity">
    <text evidence="2">Belongs to the peptidase S54 family.</text>
</comment>
<sequence length="418" mass="46230">MHSSSVHRYLARSLPPLHSTRRLFTSGRCLRYTEATQKIYEPPFERPKFAERLGRPQIRNQILFFVFGSSLAFSYAAWRTNFETEAWANRLAASTKWTDITSADLRRLQQIELVKNLRGLYALIQDQASQIPQLLRPWVSGLYLAFAQPYADASDGRRLCWKLCLLNAGVWVAWNISRLQPMMIRSFMHHPLSGLSYTMLSSTFSHRSIIHLLANCLALESFGRSSASVYLSQSQSSTSPDQLESTSAYHFLAFYLSAGVFASLVSHTVTAKFKYPRLISRLSSPANAPKAIDTWQAAVSAVSTTVASATTKAAASSVVPSLGASGAIYACVTMTALAFPNGQIALTIPPSYPIDIQLGVGALLALDVLGVIRGWRFFDHFAHLGGAAFGVAYYTFGPTFWTYMRGAGVHKKSDQEEE</sequence>
<comment type="caution">
    <text evidence="9">The sequence shown here is derived from an EMBL/GenBank/DDBJ whole genome shotgun (WGS) entry which is preliminary data.</text>
</comment>
<dbReference type="AlphaFoldDB" id="A0AA39JP35"/>
<evidence type="ECO:0000313" key="10">
    <source>
        <dbReference type="Proteomes" id="UP001175226"/>
    </source>
</evidence>
<dbReference type="InterPro" id="IPR035952">
    <property type="entry name" value="Rhomboid-like_sf"/>
</dbReference>